<evidence type="ECO:0000256" key="4">
    <source>
        <dbReference type="ARBA" id="ARBA00022729"/>
    </source>
</evidence>
<evidence type="ECO:0000256" key="7">
    <source>
        <dbReference type="SAM" id="SignalP"/>
    </source>
</evidence>
<dbReference type="Gene3D" id="2.60.40.10">
    <property type="entry name" value="Immunoglobulins"/>
    <property type="match status" value="1"/>
</dbReference>
<dbReference type="HOGENOM" id="CLU_004542_5_1_5"/>
<gene>
    <name evidence="9" type="ORF">ABI_02040</name>
</gene>
<evidence type="ECO:0000256" key="2">
    <source>
        <dbReference type="ARBA" id="ARBA00005336"/>
    </source>
</evidence>
<evidence type="ECO:0000259" key="8">
    <source>
        <dbReference type="SMART" id="SM01217"/>
    </source>
</evidence>
<keyword evidence="5 9" id="KW-0378">Hydrolase</keyword>
<dbReference type="Pfam" id="PF14310">
    <property type="entry name" value="Fn3-like"/>
    <property type="match status" value="1"/>
</dbReference>
<evidence type="ECO:0000313" key="9">
    <source>
        <dbReference type="EMBL" id="EGF91773.1"/>
    </source>
</evidence>
<dbReference type="Gene3D" id="3.40.50.1700">
    <property type="entry name" value="Glycoside hydrolase family 3 C-terminal domain"/>
    <property type="match status" value="1"/>
</dbReference>
<evidence type="ECO:0000256" key="5">
    <source>
        <dbReference type="ARBA" id="ARBA00022801"/>
    </source>
</evidence>
<comment type="similarity">
    <text evidence="2">Belongs to the glycosyl hydrolase 3 family.</text>
</comment>
<feature type="chain" id="PRO_5003314139" description="beta-glucosidase" evidence="7">
    <location>
        <begin position="31"/>
        <end position="761"/>
    </location>
</feature>
<comment type="catalytic activity">
    <reaction evidence="1">
        <text>Hydrolysis of terminal, non-reducing beta-D-glucosyl residues with release of beta-D-glucose.</text>
        <dbReference type="EC" id="3.2.1.21"/>
    </reaction>
</comment>
<dbReference type="InterPro" id="IPR036881">
    <property type="entry name" value="Glyco_hydro_3_C_sf"/>
</dbReference>
<dbReference type="FunFam" id="3.20.20.300:FF:000005">
    <property type="entry name" value="Periplasmic beta-glucosidase"/>
    <property type="match status" value="1"/>
</dbReference>
<dbReference type="RefSeq" id="WP_006270936.1">
    <property type="nucleotide sequence ID" value="NZ_GL883077.1"/>
</dbReference>
<dbReference type="Gene3D" id="3.20.20.300">
    <property type="entry name" value="Glycoside hydrolase, family 3, N-terminal domain"/>
    <property type="match status" value="1"/>
</dbReference>
<dbReference type="InterPro" id="IPR026891">
    <property type="entry name" value="Fn3-like"/>
</dbReference>
<accession>F4QID5</accession>
<dbReference type="Pfam" id="PF00933">
    <property type="entry name" value="Glyco_hydro_3"/>
    <property type="match status" value="1"/>
</dbReference>
<keyword evidence="10" id="KW-1185">Reference proteome</keyword>
<name>F4QID5_9CAUL</name>
<evidence type="ECO:0000256" key="1">
    <source>
        <dbReference type="ARBA" id="ARBA00000448"/>
    </source>
</evidence>
<dbReference type="SUPFAM" id="SSF52279">
    <property type="entry name" value="Beta-D-glucan exohydrolase, C-terminal domain"/>
    <property type="match status" value="1"/>
</dbReference>
<dbReference type="AlphaFoldDB" id="F4QID5"/>
<dbReference type="InterPro" id="IPR017853">
    <property type="entry name" value="GH"/>
</dbReference>
<dbReference type="InterPro" id="IPR002772">
    <property type="entry name" value="Glyco_hydro_3_C"/>
</dbReference>
<dbReference type="EMBL" id="GL883077">
    <property type="protein sequence ID" value="EGF91773.1"/>
    <property type="molecule type" value="Genomic_DNA"/>
</dbReference>
<evidence type="ECO:0000256" key="3">
    <source>
        <dbReference type="ARBA" id="ARBA00012744"/>
    </source>
</evidence>
<dbReference type="Proteomes" id="UP000006512">
    <property type="component" value="Unassembled WGS sequence"/>
</dbReference>
<dbReference type="GO" id="GO:0009251">
    <property type="term" value="P:glucan catabolic process"/>
    <property type="evidence" value="ECO:0007669"/>
    <property type="project" value="TreeGrafter"/>
</dbReference>
<dbReference type="PANTHER" id="PTHR30620:SF16">
    <property type="entry name" value="LYSOSOMAL BETA GLUCOSIDASE"/>
    <property type="match status" value="1"/>
</dbReference>
<dbReference type="InterPro" id="IPR013783">
    <property type="entry name" value="Ig-like_fold"/>
</dbReference>
<dbReference type="eggNOG" id="COG1472">
    <property type="taxonomic scope" value="Bacteria"/>
</dbReference>
<protein>
    <recommendedName>
        <fullName evidence="3">beta-glucosidase</fullName>
        <ecNumber evidence="3">3.2.1.21</ecNumber>
    </recommendedName>
</protein>
<dbReference type="PANTHER" id="PTHR30620">
    <property type="entry name" value="PERIPLASMIC BETA-GLUCOSIDASE-RELATED"/>
    <property type="match status" value="1"/>
</dbReference>
<dbReference type="InterPro" id="IPR001764">
    <property type="entry name" value="Glyco_hydro_3_N"/>
</dbReference>
<dbReference type="InterPro" id="IPR006311">
    <property type="entry name" value="TAT_signal"/>
</dbReference>
<keyword evidence="4 7" id="KW-0732">Signal</keyword>
<evidence type="ECO:0000256" key="6">
    <source>
        <dbReference type="ARBA" id="ARBA00023295"/>
    </source>
</evidence>
<dbReference type="Pfam" id="PF01915">
    <property type="entry name" value="Glyco_hydro_3_C"/>
    <property type="match status" value="1"/>
</dbReference>
<dbReference type="PROSITE" id="PS51318">
    <property type="entry name" value="TAT"/>
    <property type="match status" value="1"/>
</dbReference>
<dbReference type="SMART" id="SM01217">
    <property type="entry name" value="Fn3_like"/>
    <property type="match status" value="1"/>
</dbReference>
<feature type="domain" description="Fibronectin type III-like" evidence="8">
    <location>
        <begin position="679"/>
        <end position="748"/>
    </location>
</feature>
<dbReference type="SUPFAM" id="SSF51445">
    <property type="entry name" value="(Trans)glycosidases"/>
    <property type="match status" value="1"/>
</dbReference>
<dbReference type="InterPro" id="IPR036962">
    <property type="entry name" value="Glyco_hydro_3_N_sf"/>
</dbReference>
<dbReference type="GO" id="GO:0008422">
    <property type="term" value="F:beta-glucosidase activity"/>
    <property type="evidence" value="ECO:0007669"/>
    <property type="project" value="UniProtKB-EC"/>
</dbReference>
<dbReference type="InterPro" id="IPR051915">
    <property type="entry name" value="Cellulose_Degrad_GH3"/>
</dbReference>
<keyword evidence="6 9" id="KW-0326">Glycosidase</keyword>
<reference evidence="10" key="1">
    <citation type="submission" date="2011-03" db="EMBL/GenBank/DDBJ databases">
        <title>Draft genome sequence of Brevundimonas diminuta.</title>
        <authorList>
            <person name="Brown P.J.B."/>
            <person name="Buechlein A."/>
            <person name="Hemmerich C."/>
            <person name="Brun Y.V."/>
        </authorList>
    </citation>
    <scope>NUCLEOTIDE SEQUENCE [LARGE SCALE GENOMIC DNA]</scope>
    <source>
        <strain evidence="10">C19</strain>
    </source>
</reference>
<feature type="signal peptide" evidence="7">
    <location>
        <begin position="1"/>
        <end position="30"/>
    </location>
</feature>
<organism evidence="9 10">
    <name type="scientific">Asticcacaulis biprosthecium C19</name>
    <dbReference type="NCBI Taxonomy" id="715226"/>
    <lineage>
        <taxon>Bacteria</taxon>
        <taxon>Pseudomonadati</taxon>
        <taxon>Pseudomonadota</taxon>
        <taxon>Alphaproteobacteria</taxon>
        <taxon>Caulobacterales</taxon>
        <taxon>Caulobacteraceae</taxon>
        <taxon>Asticcacaulis</taxon>
    </lineage>
</organism>
<sequence>MTAFTPSRRFFLKSAVASAAMAAAAAPAFAKAKIKLAPDPFIEKLIKSMTIEEKAGQLSIFGDSVRFDGAPINPTPAQTSTRQQVYDDIAAGKMTGVFNGIGVEVGREMQKIAVEKSRTKIPMIFAADIIHGLKTSFPIPLGEAASFDPDLCYRTARAAAIEGTAKGIHWTFAPMVDIARDQRWGRVAEGAGEDTWLGVQIAIARTKGFQGPDIKADDSMLACPKHFAAYGAGEGGLDYNTVDIPETTLREIHLPPFKASFDAGAITTMSSFNDIAGVPSTGNRRLLTEILREEWGFNGLVVSDYTSDEEMILHGYAEDGPDVVVKALNAGTDISMMSHLYNRHIPDLVKSGRLSLAVVDEAVRRVLRVKKAIGLFDNPYRSLNVARENADIRRPEIVALSREAGRKSMVLLKNEGNLLPLPKTGKSIALIGPFGADRDNLPGPWTVFPDYPNCVTVEDGFRSAMGAGAKLTVVKGSDVEAPIAGGIEAAVAAAKAADIVVLHIGEAANMSGEAQSRVDISIPDPQLALAEAVAAVGKPMVVLLKHGRALELEGAVKAAPAILCTWFLGSETGNAIADIVFGDHAPQGRLPVSFPQASGQEPFYYNRRRTGRPQLTDDKNYKTRYREVTNDALYPFGHGLTYSSVSYGTTAVSSANLGWTGSIKVTATVTNTGSRRAHEVAQLYVHDKVASITQPIRELRGIKHLDLEPGASATVEFTLTPADLAFVHFDLTTAPEPGRFEVWISPSATTGTPASFDLAKA</sequence>
<dbReference type="EC" id="3.2.1.21" evidence="3"/>
<dbReference type="PRINTS" id="PR00133">
    <property type="entry name" value="GLHYDRLASE3"/>
</dbReference>
<proteinExistence type="inferred from homology"/>
<evidence type="ECO:0000313" key="10">
    <source>
        <dbReference type="Proteomes" id="UP000006512"/>
    </source>
</evidence>
<dbReference type="STRING" id="715226.ABI_02040"/>
<dbReference type="OrthoDB" id="9781691at2"/>